<dbReference type="Gene3D" id="1.20.1720.10">
    <property type="entry name" value="Multidrug resistance protein D"/>
    <property type="match status" value="1"/>
</dbReference>
<comment type="subcellular location">
    <subcellularLocation>
        <location evidence="1">Cell membrane</location>
        <topology evidence="1">Multi-pass membrane protein</topology>
    </subcellularLocation>
</comment>
<dbReference type="PROSITE" id="PS50850">
    <property type="entry name" value="MFS"/>
    <property type="match status" value="1"/>
</dbReference>
<keyword evidence="3 6" id="KW-0812">Transmembrane</keyword>
<proteinExistence type="predicted"/>
<feature type="transmembrane region" description="Helical" evidence="6">
    <location>
        <begin position="391"/>
        <end position="412"/>
    </location>
</feature>
<reference evidence="9 10" key="1">
    <citation type="submission" date="2020-04" db="EMBL/GenBank/DDBJ databases">
        <authorList>
            <person name="Hitch T.C.A."/>
            <person name="Wylensek D."/>
            <person name="Clavel T."/>
        </authorList>
    </citation>
    <scope>NUCLEOTIDE SEQUENCE [LARGE SCALE GENOMIC DNA]</scope>
    <source>
        <strain evidence="9 10">Oil-RF-744-FAT-WT-6-1</strain>
    </source>
</reference>
<dbReference type="Proteomes" id="UP000591071">
    <property type="component" value="Unassembled WGS sequence"/>
</dbReference>
<keyword evidence="5 6" id="KW-0472">Membrane</keyword>
<evidence type="ECO:0000259" key="7">
    <source>
        <dbReference type="PROSITE" id="PS50850"/>
    </source>
</evidence>
<evidence type="ECO:0000256" key="3">
    <source>
        <dbReference type="ARBA" id="ARBA00022692"/>
    </source>
</evidence>
<dbReference type="Gene3D" id="1.20.1250.20">
    <property type="entry name" value="MFS general substrate transporter like domains"/>
    <property type="match status" value="1"/>
</dbReference>
<dbReference type="SUPFAM" id="SSF103473">
    <property type="entry name" value="MFS general substrate transporter"/>
    <property type="match status" value="1"/>
</dbReference>
<keyword evidence="4 6" id="KW-1133">Transmembrane helix</keyword>
<dbReference type="AlphaFoldDB" id="A0A848BR29"/>
<evidence type="ECO:0000256" key="6">
    <source>
        <dbReference type="SAM" id="Phobius"/>
    </source>
</evidence>
<dbReference type="GO" id="GO:0005886">
    <property type="term" value="C:plasma membrane"/>
    <property type="evidence" value="ECO:0007669"/>
    <property type="project" value="UniProtKB-SubCell"/>
</dbReference>
<dbReference type="InterPro" id="IPR036259">
    <property type="entry name" value="MFS_trans_sf"/>
</dbReference>
<dbReference type="PANTHER" id="PTHR42718:SF9">
    <property type="entry name" value="MAJOR FACILITATOR SUPERFAMILY MULTIDRUG TRANSPORTER MFSC"/>
    <property type="match status" value="1"/>
</dbReference>
<keyword evidence="11" id="KW-1185">Reference proteome</keyword>
<feature type="transmembrane region" description="Helical" evidence="6">
    <location>
        <begin position="349"/>
        <end position="370"/>
    </location>
</feature>
<dbReference type="Proteomes" id="UP001605989">
    <property type="component" value="Unassembled WGS sequence"/>
</dbReference>
<feature type="transmembrane region" description="Helical" evidence="6">
    <location>
        <begin position="164"/>
        <end position="181"/>
    </location>
</feature>
<sequence>MERISYENKILILMMMVSFINPFTSSALTTALPDIGTAYGASEMALSWVIETFLIVSTITIMPVSKMADRWGKRRIFLIGVLLFCCSSLSVFFVSSIMALLVIRVLQGLASACIFATNMAIISLVTNPQRRGRAMGFTIAAVYSGLSFGPVLGGFFSYYLNWQAIFYFIALVCAIVYLLSLRYMKEEWIVNAGGSLDGTGSLLYALAMVAVMTGLSELAVWDVGKYLLTAGLLAFGVFLYREWHTASPVLPVRIFSGNRVFSFSSLAAMLNYCATFGISFLLSIYLQRVMGMNARDTGLILLMQPVFMAVLSPVTGTLSDKISPSVLASSGMVFITAGLATLTYTVTHPLFICIIAALVIIGIGFSLFTAPNNNAIMGSVTPQYYGAASSVVGTVRLIGQVLSVAIITLILSQNQNGTVSWLTAHIQLAFLIFTILCAIGIIPSAIRNKT</sequence>
<dbReference type="KEGG" id="mhw:ACT01_08580"/>
<feature type="transmembrane region" description="Helical" evidence="6">
    <location>
        <begin position="76"/>
        <end position="103"/>
    </location>
</feature>
<evidence type="ECO:0000313" key="9">
    <source>
        <dbReference type="EMBL" id="NME28821.1"/>
    </source>
</evidence>
<dbReference type="RefSeq" id="WP_113855873.1">
    <property type="nucleotide sequence ID" value="NZ_CP011940.1"/>
</dbReference>
<dbReference type="PANTHER" id="PTHR42718">
    <property type="entry name" value="MAJOR FACILITATOR SUPERFAMILY MULTIDRUG TRANSPORTER MFSC"/>
    <property type="match status" value="1"/>
</dbReference>
<feature type="transmembrane region" description="Helical" evidence="6">
    <location>
        <begin position="325"/>
        <end position="343"/>
    </location>
</feature>
<feature type="transmembrane region" description="Helical" evidence="6">
    <location>
        <begin position="424"/>
        <end position="446"/>
    </location>
</feature>
<dbReference type="PRINTS" id="PR01036">
    <property type="entry name" value="TCRTETB"/>
</dbReference>
<feature type="transmembrane region" description="Helical" evidence="6">
    <location>
        <begin position="226"/>
        <end position="243"/>
    </location>
</feature>
<evidence type="ECO:0000313" key="8">
    <source>
        <dbReference type="EMBL" id="MFG6271599.1"/>
    </source>
</evidence>
<name>A0A848BR29_9FIRM</name>
<evidence type="ECO:0000256" key="2">
    <source>
        <dbReference type="ARBA" id="ARBA00022448"/>
    </source>
</evidence>
<evidence type="ECO:0000256" key="5">
    <source>
        <dbReference type="ARBA" id="ARBA00023136"/>
    </source>
</evidence>
<dbReference type="InterPro" id="IPR020846">
    <property type="entry name" value="MFS_dom"/>
</dbReference>
<evidence type="ECO:0000256" key="4">
    <source>
        <dbReference type="ARBA" id="ARBA00022989"/>
    </source>
</evidence>
<evidence type="ECO:0000313" key="10">
    <source>
        <dbReference type="Proteomes" id="UP000591071"/>
    </source>
</evidence>
<dbReference type="CDD" id="cd17321">
    <property type="entry name" value="MFS_MMR_MDR_like"/>
    <property type="match status" value="1"/>
</dbReference>
<protein>
    <submittedName>
        <fullName evidence="9">MFS transporter</fullName>
    </submittedName>
</protein>
<feature type="transmembrane region" description="Helical" evidence="6">
    <location>
        <begin position="298"/>
        <end position="318"/>
    </location>
</feature>
<accession>A0A848BR29</accession>
<dbReference type="EMBL" id="JBIEKR010000001">
    <property type="protein sequence ID" value="MFG6271599.1"/>
    <property type="molecule type" value="Genomic_DNA"/>
</dbReference>
<dbReference type="GO" id="GO:0022857">
    <property type="term" value="F:transmembrane transporter activity"/>
    <property type="evidence" value="ECO:0007669"/>
    <property type="project" value="InterPro"/>
</dbReference>
<dbReference type="Pfam" id="PF07690">
    <property type="entry name" value="MFS_1"/>
    <property type="match status" value="1"/>
</dbReference>
<reference evidence="8 11" key="2">
    <citation type="submission" date="2024-10" db="EMBL/GenBank/DDBJ databases">
        <authorList>
            <person name="Sang B.-I."/>
            <person name="Prabhaharan D."/>
        </authorList>
    </citation>
    <scope>NUCLEOTIDE SEQUENCE [LARGE SCALE GENOMIC DNA]</scope>
    <source>
        <strain evidence="8 11">MH</strain>
    </source>
</reference>
<feature type="transmembrane region" description="Helical" evidence="6">
    <location>
        <begin position="137"/>
        <end position="158"/>
    </location>
</feature>
<dbReference type="InterPro" id="IPR011701">
    <property type="entry name" value="MFS"/>
</dbReference>
<feature type="transmembrane region" description="Helical" evidence="6">
    <location>
        <begin position="12"/>
        <end position="33"/>
    </location>
</feature>
<dbReference type="EMBL" id="JABAFG010000015">
    <property type="protein sequence ID" value="NME28821.1"/>
    <property type="molecule type" value="Genomic_DNA"/>
</dbReference>
<gene>
    <name evidence="8" type="ORF">ACGTZG_00165</name>
    <name evidence="9" type="ORF">HF872_09350</name>
</gene>
<feature type="transmembrane region" description="Helical" evidence="6">
    <location>
        <begin position="109"/>
        <end position="125"/>
    </location>
</feature>
<comment type="caution">
    <text evidence="9">The sequence shown here is derived from an EMBL/GenBank/DDBJ whole genome shotgun (WGS) entry which is preliminary data.</text>
</comment>
<evidence type="ECO:0000256" key="1">
    <source>
        <dbReference type="ARBA" id="ARBA00004651"/>
    </source>
</evidence>
<organism evidence="9 10">
    <name type="scientific">Megasphaera hexanoica</name>
    <dbReference type="NCBI Taxonomy" id="1675036"/>
    <lineage>
        <taxon>Bacteria</taxon>
        <taxon>Bacillati</taxon>
        <taxon>Bacillota</taxon>
        <taxon>Negativicutes</taxon>
        <taxon>Veillonellales</taxon>
        <taxon>Veillonellaceae</taxon>
        <taxon>Megasphaera</taxon>
    </lineage>
</organism>
<feature type="domain" description="Major facilitator superfamily (MFS) profile" evidence="7">
    <location>
        <begin position="10"/>
        <end position="450"/>
    </location>
</feature>
<feature type="transmembrane region" description="Helical" evidence="6">
    <location>
        <begin position="263"/>
        <end position="286"/>
    </location>
</feature>
<keyword evidence="2" id="KW-0813">Transport</keyword>
<evidence type="ECO:0000313" key="11">
    <source>
        <dbReference type="Proteomes" id="UP001605989"/>
    </source>
</evidence>
<feature type="transmembrane region" description="Helical" evidence="6">
    <location>
        <begin position="45"/>
        <end position="64"/>
    </location>
</feature>
<dbReference type="OrthoDB" id="102502at2"/>